<dbReference type="SMART" id="SM00034">
    <property type="entry name" value="CLECT"/>
    <property type="match status" value="1"/>
</dbReference>
<proteinExistence type="predicted"/>
<feature type="domain" description="C-type lectin" evidence="4">
    <location>
        <begin position="160"/>
        <end position="278"/>
    </location>
</feature>
<dbReference type="InterPro" id="IPR050111">
    <property type="entry name" value="C-type_lectin/snaclec_domain"/>
</dbReference>
<dbReference type="CDD" id="cd03590">
    <property type="entry name" value="CLECT_DC-SIGN_like"/>
    <property type="match status" value="1"/>
</dbReference>
<dbReference type="Pfam" id="PF00059">
    <property type="entry name" value="Lectin_C"/>
    <property type="match status" value="1"/>
</dbReference>
<dbReference type="Proteomes" id="UP000824219">
    <property type="component" value="Linkage Group LG15"/>
</dbReference>
<dbReference type="AlphaFoldDB" id="A0A9D3SH07"/>
<accession>A0A9D3SH07</accession>
<evidence type="ECO:0000256" key="3">
    <source>
        <dbReference type="SAM" id="Phobius"/>
    </source>
</evidence>
<dbReference type="PANTHER" id="PTHR22803">
    <property type="entry name" value="MANNOSE, PHOSPHOLIPASE, LECTIN RECEPTOR RELATED"/>
    <property type="match status" value="1"/>
</dbReference>
<evidence type="ECO:0000313" key="6">
    <source>
        <dbReference type="Proteomes" id="UP000824219"/>
    </source>
</evidence>
<dbReference type="InterPro" id="IPR016187">
    <property type="entry name" value="CTDL_fold"/>
</dbReference>
<dbReference type="SUPFAM" id="SSF56436">
    <property type="entry name" value="C-type lectin-like"/>
    <property type="match status" value="1"/>
</dbReference>
<dbReference type="InterPro" id="IPR016186">
    <property type="entry name" value="C-type_lectin-like/link_sf"/>
</dbReference>
<sequence>MRDTSYNEEHDDFNDTRDNTAFWRKERFSMIAASPVRSRWCVCVFIVFAILLLVIIISISLTKMNVDRRISAVEGDVKNLSQSLVTLINKIQQLENHGADVVQSVNRLRLNLNRLQTQAQDVITKVDNIQEAVTHLKCRFNTLQNNNTQQQCCPSDWQLFFSNCYYFSDDGKSWNEARDMCVSMKAELLILKSKEEREFVIKNTMPFFYWLGLSDERTGEWEWLDGTPYQMDRREWKPGQPDNWQLHGLGGGEDCAHFHNDGRYNDDHCSRNYRFVCKSHAYTV</sequence>
<keyword evidence="3" id="KW-0812">Transmembrane</keyword>
<dbReference type="SUPFAM" id="SSF58100">
    <property type="entry name" value="Bacterial hemolysins"/>
    <property type="match status" value="1"/>
</dbReference>
<keyword evidence="3" id="KW-0472">Membrane</keyword>
<keyword evidence="6" id="KW-1185">Reference proteome</keyword>
<dbReference type="OrthoDB" id="2142683at2759"/>
<dbReference type="InterPro" id="IPR033989">
    <property type="entry name" value="CD209-like_CTLD"/>
</dbReference>
<organism evidence="5 6">
    <name type="scientific">Hemibagrus wyckioides</name>
    <dbReference type="NCBI Taxonomy" id="337641"/>
    <lineage>
        <taxon>Eukaryota</taxon>
        <taxon>Metazoa</taxon>
        <taxon>Chordata</taxon>
        <taxon>Craniata</taxon>
        <taxon>Vertebrata</taxon>
        <taxon>Euteleostomi</taxon>
        <taxon>Actinopterygii</taxon>
        <taxon>Neopterygii</taxon>
        <taxon>Teleostei</taxon>
        <taxon>Ostariophysi</taxon>
        <taxon>Siluriformes</taxon>
        <taxon>Bagridae</taxon>
        <taxon>Hemibagrus</taxon>
    </lineage>
</organism>
<evidence type="ECO:0000259" key="4">
    <source>
        <dbReference type="PROSITE" id="PS50041"/>
    </source>
</evidence>
<keyword evidence="3" id="KW-1133">Transmembrane helix</keyword>
<evidence type="ECO:0000313" key="5">
    <source>
        <dbReference type="EMBL" id="KAG7323540.1"/>
    </source>
</evidence>
<name>A0A9D3SH07_9TELE</name>
<comment type="caution">
    <text evidence="5">The sequence shown here is derived from an EMBL/GenBank/DDBJ whole genome shotgun (WGS) entry which is preliminary data.</text>
</comment>
<protein>
    <recommendedName>
        <fullName evidence="4">C-type lectin domain-containing protein</fullName>
    </recommendedName>
</protein>
<dbReference type="GO" id="GO:0030246">
    <property type="term" value="F:carbohydrate binding"/>
    <property type="evidence" value="ECO:0007669"/>
    <property type="project" value="UniProtKB-KW"/>
</dbReference>
<evidence type="ECO:0000256" key="2">
    <source>
        <dbReference type="SAM" id="Coils"/>
    </source>
</evidence>
<keyword evidence="1" id="KW-0430">Lectin</keyword>
<reference evidence="5 6" key="1">
    <citation type="submission" date="2021-06" db="EMBL/GenBank/DDBJ databases">
        <title>Chromosome-level genome assembly of the red-tail catfish (Hemibagrus wyckioides).</title>
        <authorList>
            <person name="Shao F."/>
        </authorList>
    </citation>
    <scope>NUCLEOTIDE SEQUENCE [LARGE SCALE GENOMIC DNA]</scope>
    <source>
        <strain evidence="5">EC202008001</strain>
        <tissue evidence="5">Blood</tissue>
    </source>
</reference>
<dbReference type="Gene3D" id="3.10.100.10">
    <property type="entry name" value="Mannose-Binding Protein A, subunit A"/>
    <property type="match status" value="1"/>
</dbReference>
<gene>
    <name evidence="5" type="ORF">KOW79_013242</name>
</gene>
<feature type="coiled-coil region" evidence="2">
    <location>
        <begin position="77"/>
        <end position="146"/>
    </location>
</feature>
<keyword evidence="2" id="KW-0175">Coiled coil</keyword>
<dbReference type="InterPro" id="IPR001304">
    <property type="entry name" value="C-type_lectin-like"/>
</dbReference>
<dbReference type="PROSITE" id="PS50041">
    <property type="entry name" value="C_TYPE_LECTIN_2"/>
    <property type="match status" value="1"/>
</dbReference>
<evidence type="ECO:0000256" key="1">
    <source>
        <dbReference type="ARBA" id="ARBA00022734"/>
    </source>
</evidence>
<feature type="transmembrane region" description="Helical" evidence="3">
    <location>
        <begin position="40"/>
        <end position="61"/>
    </location>
</feature>
<dbReference type="EMBL" id="JAHKSW010000015">
    <property type="protein sequence ID" value="KAG7323540.1"/>
    <property type="molecule type" value="Genomic_DNA"/>
</dbReference>